<name>A0A7J3VSB3_CALS0</name>
<comment type="caution">
    <text evidence="1">The sequence shown here is derived from an EMBL/GenBank/DDBJ whole genome shotgun (WGS) entry which is preliminary data.</text>
</comment>
<sequence>MLEENYLRSAPERVRIKLVHVRNARPDLVLSNSEVEGLLEVFVETRRRASTEFYPMQFEALNPTPVVAVVDAEKLKSLNKLIKQRTGRELYDAAAVIEVDGEKYIIAVEHHCG</sequence>
<reference evidence="1" key="1">
    <citation type="journal article" date="2020" name="mSystems">
        <title>Genome- and Community-Level Interaction Insights into Carbon Utilization and Element Cycling Functions of Hydrothermarchaeota in Hydrothermal Sediment.</title>
        <authorList>
            <person name="Zhou Z."/>
            <person name="Liu Y."/>
            <person name="Xu W."/>
            <person name="Pan J."/>
            <person name="Luo Z.H."/>
            <person name="Li M."/>
        </authorList>
    </citation>
    <scope>NUCLEOTIDE SEQUENCE [LARGE SCALE GENOMIC DNA]</scope>
    <source>
        <strain evidence="1">SpSt-1074</strain>
    </source>
</reference>
<evidence type="ECO:0000313" key="1">
    <source>
        <dbReference type="EMBL" id="HHM43939.1"/>
    </source>
</evidence>
<accession>A0A7J3VSB3</accession>
<organism evidence="1">
    <name type="scientific">Caldiarchaeum subterraneum</name>
    <dbReference type="NCBI Taxonomy" id="311458"/>
    <lineage>
        <taxon>Archaea</taxon>
        <taxon>Nitrososphaerota</taxon>
        <taxon>Candidatus Caldarchaeales</taxon>
        <taxon>Candidatus Caldarchaeaceae</taxon>
        <taxon>Candidatus Caldarchaeum</taxon>
    </lineage>
</organism>
<protein>
    <submittedName>
        <fullName evidence="1">Uncharacterized protein</fullName>
    </submittedName>
</protein>
<proteinExistence type="predicted"/>
<gene>
    <name evidence="1" type="ORF">ENM31_01390</name>
</gene>
<dbReference type="EMBL" id="DRXH01000050">
    <property type="protein sequence ID" value="HHM43939.1"/>
    <property type="molecule type" value="Genomic_DNA"/>
</dbReference>
<dbReference type="AlphaFoldDB" id="A0A7J3VSB3"/>